<dbReference type="AlphaFoldDB" id="A0A158R604"/>
<dbReference type="InterPro" id="IPR001711">
    <property type="entry name" value="PLipase_C_Pinositol-sp_Y"/>
</dbReference>
<evidence type="ECO:0000256" key="6">
    <source>
        <dbReference type="PIRSR" id="PIRSR000956-1"/>
    </source>
</evidence>
<keyword evidence="9" id="KW-0175">Coiled coil</keyword>
<dbReference type="Pfam" id="PF17787">
    <property type="entry name" value="PH_14"/>
    <property type="match status" value="1"/>
</dbReference>
<dbReference type="SUPFAM" id="SSF49562">
    <property type="entry name" value="C2 domain (Calcium/lipid-binding domain, CaLB)"/>
    <property type="match status" value="1"/>
</dbReference>
<comment type="catalytic activity">
    <reaction evidence="5 8">
        <text>a 1,2-diacyl-sn-glycero-3-phospho-(1D-myo-inositol-4,5-bisphosphate) + H2O = 1D-myo-inositol 1,4,5-trisphosphate + a 1,2-diacyl-sn-glycerol + H(+)</text>
        <dbReference type="Rhea" id="RHEA:33179"/>
        <dbReference type="ChEBI" id="CHEBI:15377"/>
        <dbReference type="ChEBI" id="CHEBI:15378"/>
        <dbReference type="ChEBI" id="CHEBI:17815"/>
        <dbReference type="ChEBI" id="CHEBI:58456"/>
        <dbReference type="ChEBI" id="CHEBI:203600"/>
        <dbReference type="EC" id="3.1.4.11"/>
    </reaction>
</comment>
<dbReference type="PIRSF" id="PIRSF000956">
    <property type="entry name" value="PLC-beta"/>
    <property type="match status" value="1"/>
</dbReference>
<dbReference type="GO" id="GO:0051209">
    <property type="term" value="P:release of sequestered calcium ion into cytosol"/>
    <property type="evidence" value="ECO:0007669"/>
    <property type="project" value="TreeGrafter"/>
</dbReference>
<feature type="binding site" evidence="7">
    <location>
        <position position="323"/>
    </location>
    <ligand>
        <name>Ca(2+)</name>
        <dbReference type="ChEBI" id="CHEBI:29108"/>
    </ligand>
</feature>
<dbReference type="PANTHER" id="PTHR10336">
    <property type="entry name" value="PHOSPHOINOSITIDE-SPECIFIC PHOSPHOLIPASE C FAMILY PROTEIN"/>
    <property type="match status" value="1"/>
</dbReference>
<keyword evidence="4 5" id="KW-0807">Transducer</keyword>
<feature type="domain" description="PI-PLC Y-box" evidence="10">
    <location>
        <begin position="546"/>
        <end position="663"/>
    </location>
</feature>
<keyword evidence="2 5" id="KW-0442">Lipid degradation</keyword>
<dbReference type="GO" id="GO:0046488">
    <property type="term" value="P:phosphatidylinositol metabolic process"/>
    <property type="evidence" value="ECO:0007669"/>
    <property type="project" value="TreeGrafter"/>
</dbReference>
<keyword evidence="7" id="KW-0479">Metal-binding</keyword>
<dbReference type="CDD" id="cd00275">
    <property type="entry name" value="C2_PLC_like"/>
    <property type="match status" value="1"/>
</dbReference>
<protein>
    <recommendedName>
        <fullName evidence="5">1-phosphatidylinositol 4,5-bisphosphate phosphodiesterase</fullName>
        <ecNumber evidence="5">3.1.4.11</ecNumber>
    </recommendedName>
</protein>
<dbReference type="InterPro" id="IPR001192">
    <property type="entry name" value="PI-PLC_fam"/>
</dbReference>
<dbReference type="Gene3D" id="1.10.238.10">
    <property type="entry name" value="EF-hand"/>
    <property type="match status" value="1"/>
</dbReference>
<evidence type="ECO:0000259" key="10">
    <source>
        <dbReference type="PROSITE" id="PS50008"/>
    </source>
</evidence>
<dbReference type="PANTHER" id="PTHR10336:SF36">
    <property type="entry name" value="1-PHOSPHATIDYLINOSITOL 4,5-BISPHOSPHATE PHOSPHODIESTERASE BETA-4"/>
    <property type="match status" value="1"/>
</dbReference>
<dbReference type="WBParaSite" id="SMUV_0000890501-mRNA-1">
    <property type="protein sequence ID" value="SMUV_0000890501-mRNA-1"/>
    <property type="gene ID" value="SMUV_0000890501"/>
</dbReference>
<dbReference type="Gene3D" id="2.60.40.150">
    <property type="entry name" value="C2 domain"/>
    <property type="match status" value="1"/>
</dbReference>
<feature type="active site" evidence="6">
    <location>
        <position position="322"/>
    </location>
</feature>
<feature type="binding site" evidence="7">
    <location>
        <position position="354"/>
    </location>
    <ligand>
        <name>Ca(2+)</name>
        <dbReference type="ChEBI" id="CHEBI:29108"/>
    </ligand>
</feature>
<comment type="cofactor">
    <cofactor evidence="7">
        <name>Ca(2+)</name>
        <dbReference type="ChEBI" id="CHEBI:29108"/>
    </cofactor>
    <text evidence="7">Binds 1 Ca(2+) ion per subunit.</text>
</comment>
<dbReference type="Pfam" id="PF00388">
    <property type="entry name" value="PI-PLC-X"/>
    <property type="match status" value="1"/>
</dbReference>
<evidence type="ECO:0000256" key="4">
    <source>
        <dbReference type="ARBA" id="ARBA00023224"/>
    </source>
</evidence>
<evidence type="ECO:0000256" key="2">
    <source>
        <dbReference type="ARBA" id="ARBA00022963"/>
    </source>
</evidence>
<dbReference type="InterPro" id="IPR011992">
    <property type="entry name" value="EF-hand-dom_pair"/>
</dbReference>
<evidence type="ECO:0000256" key="1">
    <source>
        <dbReference type="ARBA" id="ARBA00022801"/>
    </source>
</evidence>
<feature type="coiled-coil region" evidence="9">
    <location>
        <begin position="1021"/>
        <end position="1055"/>
    </location>
</feature>
<dbReference type="SMART" id="SM00149">
    <property type="entry name" value="PLCYc"/>
    <property type="match status" value="1"/>
</dbReference>
<dbReference type="GO" id="GO:0004435">
    <property type="term" value="F:phosphatidylinositol-4,5-bisphosphate phospholipase C activity"/>
    <property type="evidence" value="ECO:0007669"/>
    <property type="project" value="UniProtKB-UniRule"/>
</dbReference>
<evidence type="ECO:0000313" key="11">
    <source>
        <dbReference type="Proteomes" id="UP000046393"/>
    </source>
</evidence>
<dbReference type="SMART" id="SM00148">
    <property type="entry name" value="PLCXc"/>
    <property type="match status" value="1"/>
</dbReference>
<dbReference type="InterPro" id="IPR016280">
    <property type="entry name" value="PLC-beta"/>
</dbReference>
<dbReference type="Proteomes" id="UP000046393">
    <property type="component" value="Unplaced"/>
</dbReference>
<dbReference type="SMART" id="SM00239">
    <property type="entry name" value="C2"/>
    <property type="match status" value="1"/>
</dbReference>
<dbReference type="CDD" id="cd08591">
    <property type="entry name" value="PI-PLCc_beta"/>
    <property type="match status" value="1"/>
</dbReference>
<dbReference type="PROSITE" id="PS50008">
    <property type="entry name" value="PIPLC_Y_DOMAIN"/>
    <property type="match status" value="1"/>
</dbReference>
<sequence>MEASILSLTDQFEGRFVFLSLSSNGLVLYWRQLEVTGEIKQCQAIYVDEIIDVFIGCSIESGKQKAVQQKVDGHIRRIFAGTFTAATCTFNSCFFTITYGSDLVNPATVTFLADSDISAKYWLIELRTLSVKLRKELTLVGAFYYWQRLFAKLKYSSLRGYITVNDIVDSLVPTKNKEDRKEIEKSLRSVKGFSDKKTISTSDISDKFIFDCYRWILERPEVTEIYNYSFDGESNVSAERFAAYLRREHYDTRLNLILHPPYNVETTCSLLKQLNNEGNTLNRNTYLRFLVSQYNISMLRDHLMLKEDMRKPLSHYFIWSSHNTYLKGYQVNSKSSVEMYRYVLLLGCRSVELDCWDGSNDEPIVTHGPSQLTRVTPVLFKDVVKAIAETAFVTSEFPVILSFENHCNLKQQKKMAAYCREIFGDLLLTEPLPDYPLKPRHPLPSPSMLRRKILVKNKKLDRRGICASFRRARTFPETEYEQRSSASTELTELGEEKDGTILLETDDMIMTANGSLSSTTVVVQSDEKCINDVMSAAETEVIANELSDLVNYMRAMGKLSSFVECEAKQMSSEMYSITETRANELVKQSPEQFVNHNKRQITRVYPKGKRVDSSNFWPIKFWNCGIQMAAINMQTPDAQYQMNSAFFEQNGCSGYVLKPNPMRKTDTKFNPFETGSFDLVVPASLSLTVISGQMLSFLCEKRPSTYVEVTFFGHFRDMSTFSKRKYRTKTVFDNGINPVYSDSLFRGEFKFEKIIFPALASIRIAVFEEGGRQLGQTYLQVRSIQPGYRHVILRNNFYRPIGPVTLFCLFRVHDYVDKNSQQLVEALQNPIAAVKKEQGLIQAASAILENPKETIKIRETMLSALEDSEPAMFVDALRNEIIGDGTDLNSSFDKSSIGGESTRDMLNGSVFPEELHLFTAEKRQQQSMKCRLKAKFYIQDMVLPFPELQDFATNKKILKMEKSFKKKNPHCIEDFGKIHESESRQLMKLNQEKRSQEVAKLTQKSVEKIEELREKYVKIGTEEQRRLNRAKEERIKELEQKFDLLKLEVSVKMENRLKELNSMMLKRYSKKIE</sequence>
<dbReference type="PROSITE" id="PS50007">
    <property type="entry name" value="PIPLC_X_DOMAIN"/>
    <property type="match status" value="1"/>
</dbReference>
<evidence type="ECO:0000256" key="3">
    <source>
        <dbReference type="ARBA" id="ARBA00023098"/>
    </source>
</evidence>
<dbReference type="SUPFAM" id="SSF47473">
    <property type="entry name" value="EF-hand"/>
    <property type="match status" value="1"/>
</dbReference>
<dbReference type="GO" id="GO:0005509">
    <property type="term" value="F:calcium ion binding"/>
    <property type="evidence" value="ECO:0007669"/>
    <property type="project" value="UniProtKB-UniRule"/>
</dbReference>
<dbReference type="STRING" id="451379.A0A158R604"/>
<accession>A0A158R604</accession>
<dbReference type="PRINTS" id="PR00390">
    <property type="entry name" value="PHPHLIPASEC"/>
</dbReference>
<dbReference type="InterPro" id="IPR000008">
    <property type="entry name" value="C2_dom"/>
</dbReference>
<name>A0A158R604_9BILA</name>
<evidence type="ECO:0000256" key="7">
    <source>
        <dbReference type="PIRSR" id="PIRSR000956-2"/>
    </source>
</evidence>
<evidence type="ECO:0000256" key="5">
    <source>
        <dbReference type="PIRNR" id="PIRNR000956"/>
    </source>
</evidence>
<reference evidence="12" key="1">
    <citation type="submission" date="2016-04" db="UniProtKB">
        <authorList>
            <consortium name="WormBaseParasite"/>
        </authorList>
    </citation>
    <scope>IDENTIFICATION</scope>
</reference>
<dbReference type="InterPro" id="IPR017946">
    <property type="entry name" value="PLC-like_Pdiesterase_TIM-brl"/>
</dbReference>
<evidence type="ECO:0000256" key="9">
    <source>
        <dbReference type="SAM" id="Coils"/>
    </source>
</evidence>
<feature type="binding site" evidence="7">
    <location>
        <position position="352"/>
    </location>
    <ligand>
        <name>Ca(2+)</name>
        <dbReference type="ChEBI" id="CHEBI:29108"/>
    </ligand>
</feature>
<keyword evidence="11" id="KW-1185">Reference proteome</keyword>
<keyword evidence="1 5" id="KW-0378">Hydrolase</keyword>
<dbReference type="GO" id="GO:0016042">
    <property type="term" value="P:lipid catabolic process"/>
    <property type="evidence" value="ECO:0007669"/>
    <property type="project" value="UniProtKB-KW"/>
</dbReference>
<comment type="function">
    <text evidence="5">The production of the second messenger molecules diacylglycerol (DAG) and inositol 1,4,5-trisphosphate (IP3) is mediated by activated phosphatidylinositol-specific phospholipase C enzymes.</text>
</comment>
<organism evidence="11 12">
    <name type="scientific">Syphacia muris</name>
    <dbReference type="NCBI Taxonomy" id="451379"/>
    <lineage>
        <taxon>Eukaryota</taxon>
        <taxon>Metazoa</taxon>
        <taxon>Ecdysozoa</taxon>
        <taxon>Nematoda</taxon>
        <taxon>Chromadorea</taxon>
        <taxon>Rhabditida</taxon>
        <taxon>Spirurina</taxon>
        <taxon>Oxyuridomorpha</taxon>
        <taxon>Oxyuroidea</taxon>
        <taxon>Oxyuridae</taxon>
        <taxon>Syphacia</taxon>
    </lineage>
</organism>
<keyword evidence="7" id="KW-0106">Calcium</keyword>
<dbReference type="SUPFAM" id="SSF51695">
    <property type="entry name" value="PLC-like phosphodiesterases"/>
    <property type="match status" value="1"/>
</dbReference>
<dbReference type="EC" id="3.1.4.11" evidence="5"/>
<dbReference type="Pfam" id="PF00387">
    <property type="entry name" value="PI-PLC-Y"/>
    <property type="match status" value="1"/>
</dbReference>
<dbReference type="Gene3D" id="3.20.20.190">
    <property type="entry name" value="Phosphatidylinositol (PI) phosphodiesterase"/>
    <property type="match status" value="1"/>
</dbReference>
<feature type="binding site" evidence="7">
    <location>
        <position position="404"/>
    </location>
    <ligand>
        <name>Ca(2+)</name>
        <dbReference type="ChEBI" id="CHEBI:29108"/>
    </ligand>
</feature>
<dbReference type="GO" id="GO:0048015">
    <property type="term" value="P:phosphatidylinositol-mediated signaling"/>
    <property type="evidence" value="ECO:0007669"/>
    <property type="project" value="TreeGrafter"/>
</dbReference>
<evidence type="ECO:0000313" key="12">
    <source>
        <dbReference type="WBParaSite" id="SMUV_0000890501-mRNA-1"/>
    </source>
</evidence>
<evidence type="ECO:0000256" key="8">
    <source>
        <dbReference type="RuleBase" id="RU361133"/>
    </source>
</evidence>
<dbReference type="Gene3D" id="2.30.29.240">
    <property type="match status" value="1"/>
</dbReference>
<keyword evidence="3 5" id="KW-0443">Lipid metabolism</keyword>
<dbReference type="InterPro" id="IPR035892">
    <property type="entry name" value="C2_domain_sf"/>
</dbReference>
<proteinExistence type="predicted"/>
<dbReference type="InterPro" id="IPR037862">
    <property type="entry name" value="PLC-beta_PH"/>
</dbReference>
<dbReference type="InterPro" id="IPR000909">
    <property type="entry name" value="PLipase_C_PInositol-sp_X_dom"/>
</dbReference>
<feature type="active site" evidence="6">
    <location>
        <position position="367"/>
    </location>
</feature>